<evidence type="ECO:0000313" key="2">
    <source>
        <dbReference type="EMBL" id="KAI1695684.1"/>
    </source>
</evidence>
<protein>
    <submittedName>
        <fullName evidence="2">Uncharacterized protein</fullName>
    </submittedName>
</protein>
<comment type="caution">
    <text evidence="2">The sequence shown here is derived from an EMBL/GenBank/DDBJ whole genome shotgun (WGS) entry which is preliminary data.</text>
</comment>
<keyword evidence="1" id="KW-0732">Signal</keyword>
<keyword evidence="3" id="KW-1185">Reference proteome</keyword>
<feature type="signal peptide" evidence="1">
    <location>
        <begin position="1"/>
        <end position="19"/>
    </location>
</feature>
<accession>A0AAD4MKF1</accession>
<gene>
    <name evidence="2" type="ORF">DdX_19457</name>
</gene>
<proteinExistence type="predicted"/>
<evidence type="ECO:0000313" key="3">
    <source>
        <dbReference type="Proteomes" id="UP001201812"/>
    </source>
</evidence>
<reference evidence="2" key="1">
    <citation type="submission" date="2022-01" db="EMBL/GenBank/DDBJ databases">
        <title>Genome Sequence Resource for Two Populations of Ditylenchus destructor, the Migratory Endoparasitic Phytonematode.</title>
        <authorList>
            <person name="Zhang H."/>
            <person name="Lin R."/>
            <person name="Xie B."/>
        </authorList>
    </citation>
    <scope>NUCLEOTIDE SEQUENCE</scope>
    <source>
        <strain evidence="2">BazhouSP</strain>
    </source>
</reference>
<sequence length="258" mass="26578">MNTLTLGLVSFALLALGFAAPHLPGTGLASESLVELTNSVFQSTDLFPAAAQFDSVSNSPDVTYDGITVNSTLVAQILSALQNVTGGVSGGNLSLVVRETTAAVGGLNASVANATVYAAAANSTVNQMSVNSNVYEAVVNSSAKLVVINSVVLLAASGSNVDVTAVNSSLVIANQSSTVTVRSYKGSNVSYVSNGAADDYADESNGVAVANVHSIKSQLMPGNVFAKSCQANEKVERFWSVLGRLSEEEARREFENFA</sequence>
<evidence type="ECO:0000256" key="1">
    <source>
        <dbReference type="SAM" id="SignalP"/>
    </source>
</evidence>
<organism evidence="2 3">
    <name type="scientific">Ditylenchus destructor</name>
    <dbReference type="NCBI Taxonomy" id="166010"/>
    <lineage>
        <taxon>Eukaryota</taxon>
        <taxon>Metazoa</taxon>
        <taxon>Ecdysozoa</taxon>
        <taxon>Nematoda</taxon>
        <taxon>Chromadorea</taxon>
        <taxon>Rhabditida</taxon>
        <taxon>Tylenchina</taxon>
        <taxon>Tylenchomorpha</taxon>
        <taxon>Sphaerularioidea</taxon>
        <taxon>Anguinidae</taxon>
        <taxon>Anguininae</taxon>
        <taxon>Ditylenchus</taxon>
    </lineage>
</organism>
<name>A0AAD4MKF1_9BILA</name>
<dbReference type="EMBL" id="JAKKPZ010000382">
    <property type="protein sequence ID" value="KAI1695684.1"/>
    <property type="molecule type" value="Genomic_DNA"/>
</dbReference>
<feature type="chain" id="PRO_5042093268" evidence="1">
    <location>
        <begin position="20"/>
        <end position="258"/>
    </location>
</feature>
<dbReference type="Proteomes" id="UP001201812">
    <property type="component" value="Unassembled WGS sequence"/>
</dbReference>
<dbReference type="AlphaFoldDB" id="A0AAD4MKF1"/>